<comment type="similarity">
    <text evidence="1">Belongs to the enoyl-CoA hydratase/isomerase family.</text>
</comment>
<feature type="compositionally biased region" description="Basic and acidic residues" evidence="2">
    <location>
        <begin position="255"/>
        <end position="269"/>
    </location>
</feature>
<dbReference type="EMBL" id="JACHGN010000011">
    <property type="protein sequence ID" value="MBB5135538.1"/>
    <property type="molecule type" value="Genomic_DNA"/>
</dbReference>
<proteinExistence type="inferred from homology"/>
<evidence type="ECO:0000256" key="1">
    <source>
        <dbReference type="ARBA" id="ARBA00005254"/>
    </source>
</evidence>
<gene>
    <name evidence="3" type="ORF">HNP84_005282</name>
</gene>
<dbReference type="Gene3D" id="3.90.226.10">
    <property type="entry name" value="2-enoyl-CoA Hydratase, Chain A, domain 1"/>
    <property type="match status" value="1"/>
</dbReference>
<dbReference type="PANTHER" id="PTHR43802">
    <property type="entry name" value="ENOYL-COA HYDRATASE"/>
    <property type="match status" value="1"/>
</dbReference>
<evidence type="ECO:0000313" key="3">
    <source>
        <dbReference type="EMBL" id="MBB5135538.1"/>
    </source>
</evidence>
<keyword evidence="4" id="KW-1185">Reference proteome</keyword>
<accession>A0A840P791</accession>
<sequence length="269" mass="29005">MGATSAVGGFAHSYRSGEVEVIVMNRPEKLNAWTEAMRSELAELFRRARGDDGVGAVVLTGTGRGFCAGQDFAEASRFDVADQARTEEWLDRIKDFYDLIRGMDKPTVAAINGVAAGSGFQVALLMDVRVAHTTARLGQPEVNSGIPSITGTYLISTALGPARTAELVLSGRLMTAHEARAAGAVHEVTDGDVVKMAVERARRLAAQPRDAIARTKSWLRAMGESGYQAAFAFARAQHREAFGSGGPQNMMSEFLESRSARRSQETRRP</sequence>
<evidence type="ECO:0000313" key="4">
    <source>
        <dbReference type="Proteomes" id="UP000578449"/>
    </source>
</evidence>
<evidence type="ECO:0000256" key="2">
    <source>
        <dbReference type="SAM" id="MobiDB-lite"/>
    </source>
</evidence>
<organism evidence="3 4">
    <name type="scientific">Thermocatellispora tengchongensis</name>
    <dbReference type="NCBI Taxonomy" id="1073253"/>
    <lineage>
        <taxon>Bacteria</taxon>
        <taxon>Bacillati</taxon>
        <taxon>Actinomycetota</taxon>
        <taxon>Actinomycetes</taxon>
        <taxon>Streptosporangiales</taxon>
        <taxon>Streptosporangiaceae</taxon>
        <taxon>Thermocatellispora</taxon>
    </lineage>
</organism>
<dbReference type="GO" id="GO:0003824">
    <property type="term" value="F:catalytic activity"/>
    <property type="evidence" value="ECO:0007669"/>
    <property type="project" value="UniProtKB-ARBA"/>
</dbReference>
<dbReference type="Pfam" id="PF00378">
    <property type="entry name" value="ECH_1"/>
    <property type="match status" value="1"/>
</dbReference>
<dbReference type="Proteomes" id="UP000578449">
    <property type="component" value="Unassembled WGS sequence"/>
</dbReference>
<reference evidence="3 4" key="1">
    <citation type="submission" date="2020-08" db="EMBL/GenBank/DDBJ databases">
        <title>Genomic Encyclopedia of Type Strains, Phase IV (KMG-IV): sequencing the most valuable type-strain genomes for metagenomic binning, comparative biology and taxonomic classification.</title>
        <authorList>
            <person name="Goeker M."/>
        </authorList>
    </citation>
    <scope>NUCLEOTIDE SEQUENCE [LARGE SCALE GENOMIC DNA]</scope>
    <source>
        <strain evidence="3 4">DSM 45615</strain>
    </source>
</reference>
<dbReference type="SUPFAM" id="SSF52096">
    <property type="entry name" value="ClpP/crotonase"/>
    <property type="match status" value="1"/>
</dbReference>
<dbReference type="RefSeq" id="WP_185052476.1">
    <property type="nucleotide sequence ID" value="NZ_BAABIX010000002.1"/>
</dbReference>
<comment type="caution">
    <text evidence="3">The sequence shown here is derived from an EMBL/GenBank/DDBJ whole genome shotgun (WGS) entry which is preliminary data.</text>
</comment>
<dbReference type="InterPro" id="IPR001753">
    <property type="entry name" value="Enoyl-CoA_hydra/iso"/>
</dbReference>
<feature type="region of interest" description="Disordered" evidence="2">
    <location>
        <begin position="243"/>
        <end position="269"/>
    </location>
</feature>
<dbReference type="PANTHER" id="PTHR43802:SF1">
    <property type="entry name" value="IP11341P-RELATED"/>
    <property type="match status" value="1"/>
</dbReference>
<dbReference type="InterPro" id="IPR029045">
    <property type="entry name" value="ClpP/crotonase-like_dom_sf"/>
</dbReference>
<dbReference type="AlphaFoldDB" id="A0A840P791"/>
<dbReference type="CDD" id="cd06558">
    <property type="entry name" value="crotonase-like"/>
    <property type="match status" value="1"/>
</dbReference>
<name>A0A840P791_9ACTN</name>
<protein>
    <submittedName>
        <fullName evidence="3">Enoyl-CoA hydratase/carnithine racemase</fullName>
    </submittedName>
</protein>